<dbReference type="Proteomes" id="UP001227268">
    <property type="component" value="Unassembled WGS sequence"/>
</dbReference>
<reference evidence="1" key="1">
    <citation type="submission" date="2023-04" db="EMBL/GenBank/DDBJ databases">
        <title>Draft Genome sequencing of Naganishia species isolated from polar environments using Oxford Nanopore Technology.</title>
        <authorList>
            <person name="Leo P."/>
            <person name="Venkateswaran K."/>
        </authorList>
    </citation>
    <scope>NUCLEOTIDE SEQUENCE</scope>
    <source>
        <strain evidence="1">MNA-CCFEE 5423</strain>
    </source>
</reference>
<evidence type="ECO:0000313" key="1">
    <source>
        <dbReference type="EMBL" id="KAJ9091720.1"/>
    </source>
</evidence>
<accession>A0ACC2UXB8</accession>
<comment type="caution">
    <text evidence="1">The sequence shown here is derived from an EMBL/GenBank/DDBJ whole genome shotgun (WGS) entry which is preliminary data.</text>
</comment>
<evidence type="ECO:0000313" key="2">
    <source>
        <dbReference type="Proteomes" id="UP001227268"/>
    </source>
</evidence>
<protein>
    <submittedName>
        <fullName evidence="1">Uncharacterized protein</fullName>
    </submittedName>
</protein>
<keyword evidence="2" id="KW-1185">Reference proteome</keyword>
<organism evidence="1 2">
    <name type="scientific">Naganishia friedmannii</name>
    <dbReference type="NCBI Taxonomy" id="89922"/>
    <lineage>
        <taxon>Eukaryota</taxon>
        <taxon>Fungi</taxon>
        <taxon>Dikarya</taxon>
        <taxon>Basidiomycota</taxon>
        <taxon>Agaricomycotina</taxon>
        <taxon>Tremellomycetes</taxon>
        <taxon>Filobasidiales</taxon>
        <taxon>Filobasidiaceae</taxon>
        <taxon>Naganishia</taxon>
    </lineage>
</organism>
<proteinExistence type="predicted"/>
<gene>
    <name evidence="1" type="ORF">QFC21_007115</name>
</gene>
<sequence length="250" mass="28273">MNVKLIRQLNTCSKSVICRDSPVPAPTTTVNYLAPIEKLVPPVQPFRYAYPPPKGVPEHNEVLEPHQVEINDIRRRLSDFGLDQSGFTAWLDTPTSFDKWNDDKAIRSRYYEETIQLIKDKLGATRVIIDNLYIAVIHVDQTPAAGEARIRSHTDPEEAEKLLRTRAQILNIWRPMRGPVVDAPLGSIDVRSVKHKDLGRIYLPVSSQSPSQMVLPLENAARRGDDHQGEPSKARKGEVMFIIDSRAVLR</sequence>
<name>A0ACC2UXB8_9TREE</name>
<dbReference type="EMBL" id="JASBWT010000047">
    <property type="protein sequence ID" value="KAJ9091720.1"/>
    <property type="molecule type" value="Genomic_DNA"/>
</dbReference>